<sequence>MRAQGRSSARGHRERWWQRNVGCDRIARHRGQATARPCAALDDKLREMSDMKASSDRCRWRRRHKQTAVLFWLRKNVPLVKTKQAARRGIKRDLEDDHVEEVQQPSSERPRNKTKEAARRGTERDLGDDHANEVEHPSAKRPRNKDRKRIKTAVYNMCYGFSGLLSKFVRNFWSAKDEEADDYADEETNEDEDYVEDVESEDENKDDGNDDEVEDTANKEEGDIEGEIKVMLMTERRDGCQMLKKLKTAQKLPNAGNVPCFEQWHLLAILEL</sequence>
<evidence type="ECO:0000313" key="2">
    <source>
        <dbReference type="EMBL" id="KAF0899057.1"/>
    </source>
</evidence>
<proteinExistence type="predicted"/>
<comment type="caution">
    <text evidence="2">The sequence shown here is derived from an EMBL/GenBank/DDBJ whole genome shotgun (WGS) entry which is preliminary data.</text>
</comment>
<organism evidence="2 3">
    <name type="scientific">Oryza meyeriana var. granulata</name>
    <dbReference type="NCBI Taxonomy" id="110450"/>
    <lineage>
        <taxon>Eukaryota</taxon>
        <taxon>Viridiplantae</taxon>
        <taxon>Streptophyta</taxon>
        <taxon>Embryophyta</taxon>
        <taxon>Tracheophyta</taxon>
        <taxon>Spermatophyta</taxon>
        <taxon>Magnoliopsida</taxon>
        <taxon>Liliopsida</taxon>
        <taxon>Poales</taxon>
        <taxon>Poaceae</taxon>
        <taxon>BOP clade</taxon>
        <taxon>Oryzoideae</taxon>
        <taxon>Oryzeae</taxon>
        <taxon>Oryzinae</taxon>
        <taxon>Oryza</taxon>
        <taxon>Oryza meyeriana</taxon>
    </lineage>
</organism>
<accession>A0A6G1CG91</accession>
<dbReference type="AlphaFoldDB" id="A0A6G1CG91"/>
<dbReference type="Proteomes" id="UP000479710">
    <property type="component" value="Unassembled WGS sequence"/>
</dbReference>
<feature type="region of interest" description="Disordered" evidence="1">
    <location>
        <begin position="83"/>
        <end position="147"/>
    </location>
</feature>
<feature type="region of interest" description="Disordered" evidence="1">
    <location>
        <begin position="179"/>
        <end position="224"/>
    </location>
</feature>
<protein>
    <submittedName>
        <fullName evidence="2">Uncharacterized protein</fullName>
    </submittedName>
</protein>
<gene>
    <name evidence="2" type="ORF">E2562_012910</name>
</gene>
<name>A0A6G1CG91_9ORYZ</name>
<evidence type="ECO:0000256" key="1">
    <source>
        <dbReference type="SAM" id="MobiDB-lite"/>
    </source>
</evidence>
<feature type="compositionally biased region" description="Basic and acidic residues" evidence="1">
    <location>
        <begin position="108"/>
        <end position="138"/>
    </location>
</feature>
<dbReference type="EMBL" id="SPHZ02000009">
    <property type="protein sequence ID" value="KAF0899057.1"/>
    <property type="molecule type" value="Genomic_DNA"/>
</dbReference>
<evidence type="ECO:0000313" key="3">
    <source>
        <dbReference type="Proteomes" id="UP000479710"/>
    </source>
</evidence>
<feature type="compositionally biased region" description="Acidic residues" evidence="1">
    <location>
        <begin position="179"/>
        <end position="215"/>
    </location>
</feature>
<reference evidence="2 3" key="1">
    <citation type="submission" date="2019-11" db="EMBL/GenBank/DDBJ databases">
        <title>Whole genome sequence of Oryza granulata.</title>
        <authorList>
            <person name="Li W."/>
        </authorList>
    </citation>
    <scope>NUCLEOTIDE SEQUENCE [LARGE SCALE GENOMIC DNA]</scope>
    <source>
        <strain evidence="3">cv. Menghai</strain>
        <tissue evidence="2">Leaf</tissue>
    </source>
</reference>
<keyword evidence="3" id="KW-1185">Reference proteome</keyword>